<protein>
    <submittedName>
        <fullName evidence="5">Ras-related protein Rab-8A</fullName>
    </submittedName>
</protein>
<dbReference type="PANTHER" id="PTHR47679:SF2">
    <property type="entry name" value="C-TERMINAL OF ROC (COR) DOMAIN-CONTAINING PROTEIN"/>
    <property type="match status" value="1"/>
</dbReference>
<dbReference type="PROSITE" id="PS50104">
    <property type="entry name" value="TIR"/>
    <property type="match status" value="1"/>
</dbReference>
<dbReference type="Proteomes" id="UP000241890">
    <property type="component" value="Unassembled WGS sequence"/>
</dbReference>
<feature type="domain" description="TIR" evidence="4">
    <location>
        <begin position="627"/>
        <end position="744"/>
    </location>
</feature>
<dbReference type="InterPro" id="IPR035897">
    <property type="entry name" value="Toll_tir_struct_dom_sf"/>
</dbReference>
<evidence type="ECO:0000259" key="4">
    <source>
        <dbReference type="PROSITE" id="PS50104"/>
    </source>
</evidence>
<dbReference type="GO" id="GO:0007165">
    <property type="term" value="P:signal transduction"/>
    <property type="evidence" value="ECO:0007669"/>
    <property type="project" value="InterPro"/>
</dbReference>
<reference evidence="5 6" key="1">
    <citation type="submission" date="2017-12" db="EMBL/GenBank/DDBJ databases">
        <title>Sequencing, de novo assembly and annotation of complete genome of a new Thraustochytrid species, strain FCC1311.</title>
        <authorList>
            <person name="Sedici K."/>
            <person name="Godart F."/>
            <person name="Aiese Cigliano R."/>
            <person name="Sanseverino W."/>
            <person name="Barakat M."/>
            <person name="Ortet P."/>
            <person name="Marechal E."/>
            <person name="Cagnac O."/>
            <person name="Amato A."/>
        </authorList>
    </citation>
    <scope>NUCLEOTIDE SEQUENCE [LARGE SCALE GENOMIC DNA]</scope>
</reference>
<organism evidence="5 6">
    <name type="scientific">Hondaea fermentalgiana</name>
    <dbReference type="NCBI Taxonomy" id="2315210"/>
    <lineage>
        <taxon>Eukaryota</taxon>
        <taxon>Sar</taxon>
        <taxon>Stramenopiles</taxon>
        <taxon>Bigyra</taxon>
        <taxon>Labyrinthulomycetes</taxon>
        <taxon>Thraustochytrida</taxon>
        <taxon>Thraustochytriidae</taxon>
        <taxon>Hondaea</taxon>
    </lineage>
</organism>
<dbReference type="InterPro" id="IPR000157">
    <property type="entry name" value="TIR_dom"/>
</dbReference>
<keyword evidence="2" id="KW-0175">Coiled coil</keyword>
<dbReference type="SUPFAM" id="SSF52200">
    <property type="entry name" value="Toll/Interleukin receptor TIR domain"/>
    <property type="match status" value="1"/>
</dbReference>
<gene>
    <name evidence="5" type="ORF">FCC1311_025792</name>
</gene>
<proteinExistence type="predicted"/>
<evidence type="ECO:0000256" key="2">
    <source>
        <dbReference type="SAM" id="Coils"/>
    </source>
</evidence>
<evidence type="ECO:0000256" key="3">
    <source>
        <dbReference type="SAM" id="MobiDB-lite"/>
    </source>
</evidence>
<keyword evidence="1" id="KW-0677">Repeat</keyword>
<dbReference type="Gene3D" id="3.40.50.300">
    <property type="entry name" value="P-loop containing nucleotide triphosphate hydrolases"/>
    <property type="match status" value="1"/>
</dbReference>
<keyword evidence="6" id="KW-1185">Reference proteome</keyword>
<evidence type="ECO:0000256" key="1">
    <source>
        <dbReference type="ARBA" id="ARBA00022737"/>
    </source>
</evidence>
<dbReference type="EMBL" id="BEYU01000020">
    <property type="protein sequence ID" value="GBG26358.1"/>
    <property type="molecule type" value="Genomic_DNA"/>
</dbReference>
<feature type="region of interest" description="Disordered" evidence="3">
    <location>
        <begin position="1172"/>
        <end position="1249"/>
    </location>
</feature>
<evidence type="ECO:0000313" key="6">
    <source>
        <dbReference type="Proteomes" id="UP000241890"/>
    </source>
</evidence>
<dbReference type="OrthoDB" id="10251448at2759"/>
<dbReference type="Pfam" id="PF13676">
    <property type="entry name" value="TIR_2"/>
    <property type="match status" value="1"/>
</dbReference>
<dbReference type="Pfam" id="PF08477">
    <property type="entry name" value="Roc"/>
    <property type="match status" value="1"/>
</dbReference>
<accession>A0A2R5G9A0</accession>
<dbReference type="Gene3D" id="3.30.70.1390">
    <property type="entry name" value="ROC domain from the Parkinson's disease-associated leucine-rich repeat kinase 2"/>
    <property type="match status" value="1"/>
</dbReference>
<evidence type="ECO:0000313" key="5">
    <source>
        <dbReference type="EMBL" id="GBG26358.1"/>
    </source>
</evidence>
<dbReference type="InterPro" id="IPR027417">
    <property type="entry name" value="P-loop_NTPase"/>
</dbReference>
<dbReference type="InterPro" id="IPR032171">
    <property type="entry name" value="COR-A"/>
</dbReference>
<feature type="coiled-coil region" evidence="2">
    <location>
        <begin position="896"/>
        <end position="923"/>
    </location>
</feature>
<dbReference type="PANTHER" id="PTHR47679">
    <property type="entry name" value="PROTEIN TORNADO 1"/>
    <property type="match status" value="1"/>
</dbReference>
<feature type="region of interest" description="Disordered" evidence="3">
    <location>
        <begin position="937"/>
        <end position="965"/>
    </location>
</feature>
<feature type="compositionally biased region" description="Basic and acidic residues" evidence="3">
    <location>
        <begin position="1203"/>
        <end position="1213"/>
    </location>
</feature>
<name>A0A2R5G9A0_9STRA</name>
<sequence length="1357" mass="150993">MMDKLCGALHSVFEGNEELETHLSTVGVELKRTDAESWVEIEDLDSGFERQAYRVAALRMAAQEHAASKRRQSLPRRVSRGLANAVRRRSSAEQPFVAEVQVELVPEAEVARRFDIAEIGNMAGKTQSGEKIFFTIWDYAGQEVFYALHHIFLTREGGIFMLVFDMQELLIKQDEALEYLAFWLNSVKLHAPKAPVLLVGTHYDQASKRGSLQTVEKTLRNDLKAMRGVKLVKNQAQRLSFFPINNMSSAVNRAIELRRAVEKSASKLESVSQKISLRWLKVIDDLMKLDSDHVPFAAVQELADQYHAGDQTDELLKFFHELGMLVHLRATGTLHDKVVLNPQWLLDKLARVIADEIHVQEIYFDERLADLELEDDFALLREKGICSRSLLEYLWNDEEVDYLREFMHDNMLLSDWNFPESSLPKHRQNETLYLVSSLLKNSTDASLDAEIAEMESGLTCVLDFSEFFLPDGVFARMLSLCAQYSGDVNKGKRAPQLAGDRAIIRFGFSVFALVEDGDKIWVRMAQDAHKPAATLKTLVSIFRGARDAVFRDLPWKLLLQSPTDDSVLVTYDDVVEARGSGERLVMSVGTKNTRAAEFAPFFEDGSLTEDEEDASSVEKEDIPLSGFKYHVFISHRQVDAGDACNLMAEKLRNRGLRVWIDQETEGNLAEDAMRRGIRESKCYLLFLSKTVFSSAVKMELETALQEEKPVLLVHEGDPTRTGFANFSKYIDDAPASAKHLFSEMESMPFQRRLYLAKGFYEELIMRIKNATAGRDPLSLQEVLASSVLHLLGQYQEPFEGTFAELADLLEGACQQLGVGQEYAPVWTRSCLNVFLALGLLETLPDTPLHRAKDGAMAGERGITSLQRVIVAADGQASNAPLGLVIRRSQDDALSNIDDLLARVLELQARKESLLAKEAQALQEIFPRALEDFQPEIAASNPSASSQPDREATPTKDLGQKTSTTPALLKSTTGEIKTVDSAAQHARRTRFFLPSSTSLMPESLERELEANASVSSRNANASNAALGLAMNPSSSVQYSAGLCDANSEIAARVRRAREHVNRVREVLFQNGPRAFDELCAARNRYLNQHPTSKVGAEPERGRARSTSLDETLDAVRVIGPRDGPKIRAPKFMAPVAEFVGPNMSVRLQEEVSTEPFDFADIVVQFRVSGTEETRHYASPLARVTDNSSALDPRASPTGPVPTDDSVRNFEDAAKKTAQGTDVDLPSWRVHDWRKDPATPGPGAPKDDPRDEIYSARHAIAREAATLMQYGVWRPCLRGVTDAQAGTDGDDVHGGDDTSANLEGVTSMVEIPTEVKYGAIDSLTQALLTFGLLGDEIIRKRDRQATTIAAYASKHGRRR</sequence>
<dbReference type="Gene3D" id="1.10.10.10">
    <property type="entry name" value="Winged helix-like DNA-binding domain superfamily/Winged helix DNA-binding domain"/>
    <property type="match status" value="1"/>
</dbReference>
<dbReference type="InterPro" id="IPR036388">
    <property type="entry name" value="WH-like_DNA-bd_sf"/>
</dbReference>
<dbReference type="InParanoid" id="A0A2R5G9A0"/>
<comment type="caution">
    <text evidence="5">The sequence shown here is derived from an EMBL/GenBank/DDBJ whole genome shotgun (WGS) entry which is preliminary data.</text>
</comment>
<dbReference type="SUPFAM" id="SSF52540">
    <property type="entry name" value="P-loop containing nucleoside triphosphate hydrolases"/>
    <property type="match status" value="1"/>
</dbReference>
<dbReference type="Gene3D" id="3.40.50.10140">
    <property type="entry name" value="Toll/interleukin-1 receptor homology (TIR) domain"/>
    <property type="match status" value="1"/>
</dbReference>
<dbReference type="Pfam" id="PF16095">
    <property type="entry name" value="COR-A"/>
    <property type="match status" value="1"/>
</dbReference>